<proteinExistence type="predicted"/>
<sequence>MRNQKTYEMVLTALFAAIIVIMAFTPFGYIPLGVINATIIHIPVILGALFLGPKIGASLGFIFGLTSMLKATFIGGTVSSFVFSPVLAAGIEGGAGAVKSVLICFVPRILVGVVPYYVFRLIRKCIKKGSRSIGFAVAGVSGALTNTILVMGGIYLLFKDSYAEAIGISAKAVLGIVMGIVGTNGIPEALVAGVITVAIGEVLYKIRPIPMTEKAGANN</sequence>
<feature type="transmembrane region" description="Helical" evidence="1">
    <location>
        <begin position="176"/>
        <end position="204"/>
    </location>
</feature>
<keyword evidence="1" id="KW-0472">Membrane</keyword>
<keyword evidence="1" id="KW-1133">Transmembrane helix</keyword>
<comment type="caution">
    <text evidence="2">The sequence shown here is derived from an EMBL/GenBank/DDBJ whole genome shotgun (WGS) entry which is preliminary data.</text>
</comment>
<accession>A0ABR7IAL4</accession>
<dbReference type="InterPro" id="IPR024529">
    <property type="entry name" value="ECF_trnsprt_substrate-spec"/>
</dbReference>
<dbReference type="EMBL" id="JACOQH010000004">
    <property type="protein sequence ID" value="MBC5753947.1"/>
    <property type="molecule type" value="Genomic_DNA"/>
</dbReference>
<evidence type="ECO:0000256" key="1">
    <source>
        <dbReference type="SAM" id="Phobius"/>
    </source>
</evidence>
<dbReference type="Gene3D" id="1.10.1760.20">
    <property type="match status" value="1"/>
</dbReference>
<feature type="transmembrane region" description="Helical" evidence="1">
    <location>
        <begin position="7"/>
        <end position="24"/>
    </location>
</feature>
<reference evidence="2 3" key="1">
    <citation type="submission" date="2020-08" db="EMBL/GenBank/DDBJ databases">
        <title>Genome public.</title>
        <authorList>
            <person name="Liu C."/>
            <person name="Sun Q."/>
        </authorList>
    </citation>
    <scope>NUCLEOTIDE SEQUENCE [LARGE SCALE GENOMIC DNA]</scope>
    <source>
        <strain evidence="2 3">BX0805</strain>
    </source>
</reference>
<name>A0ABR7IAL4_9FIRM</name>
<dbReference type="RefSeq" id="WP_186982164.1">
    <property type="nucleotide sequence ID" value="NZ_JACOQH010000004.1"/>
</dbReference>
<feature type="transmembrane region" description="Helical" evidence="1">
    <location>
        <begin position="71"/>
        <end position="91"/>
    </location>
</feature>
<dbReference type="Pfam" id="PF12822">
    <property type="entry name" value="ECF_trnsprt"/>
    <property type="match status" value="1"/>
</dbReference>
<feature type="transmembrane region" description="Helical" evidence="1">
    <location>
        <begin position="97"/>
        <end position="119"/>
    </location>
</feature>
<keyword evidence="1" id="KW-0812">Transmembrane</keyword>
<feature type="transmembrane region" description="Helical" evidence="1">
    <location>
        <begin position="131"/>
        <end position="156"/>
    </location>
</feature>
<protein>
    <submittedName>
        <fullName evidence="2">ECF transporter S component</fullName>
    </submittedName>
</protein>
<evidence type="ECO:0000313" key="2">
    <source>
        <dbReference type="EMBL" id="MBC5753947.1"/>
    </source>
</evidence>
<keyword evidence="3" id="KW-1185">Reference proteome</keyword>
<evidence type="ECO:0000313" key="3">
    <source>
        <dbReference type="Proteomes" id="UP000621540"/>
    </source>
</evidence>
<gene>
    <name evidence="2" type="ORF">H8Z76_07880</name>
</gene>
<feature type="transmembrane region" description="Helical" evidence="1">
    <location>
        <begin position="30"/>
        <end position="51"/>
    </location>
</feature>
<organism evidence="2 3">
    <name type="scientific">Roseburia yibonii</name>
    <dbReference type="NCBI Taxonomy" id="2763063"/>
    <lineage>
        <taxon>Bacteria</taxon>
        <taxon>Bacillati</taxon>
        <taxon>Bacillota</taxon>
        <taxon>Clostridia</taxon>
        <taxon>Lachnospirales</taxon>
        <taxon>Lachnospiraceae</taxon>
        <taxon>Roseburia</taxon>
    </lineage>
</organism>
<dbReference type="Proteomes" id="UP000621540">
    <property type="component" value="Unassembled WGS sequence"/>
</dbReference>